<dbReference type="GO" id="GO:0005783">
    <property type="term" value="C:endoplasmic reticulum"/>
    <property type="evidence" value="ECO:0007669"/>
    <property type="project" value="TreeGrafter"/>
</dbReference>
<evidence type="ECO:0000259" key="3">
    <source>
        <dbReference type="Pfam" id="PF13193"/>
    </source>
</evidence>
<dbReference type="EMBL" id="CAADRA010006481">
    <property type="protein sequence ID" value="VFT95919.1"/>
    <property type="molecule type" value="Genomic_DNA"/>
</dbReference>
<accession>A0A485LC01</accession>
<evidence type="ECO:0000256" key="1">
    <source>
        <dbReference type="ARBA" id="ARBA00022741"/>
    </source>
</evidence>
<keyword evidence="6" id="KW-1185">Reference proteome</keyword>
<dbReference type="OrthoDB" id="79087at2759"/>
<dbReference type="InterPro" id="IPR025110">
    <property type="entry name" value="AMP-bd_C"/>
</dbReference>
<gene>
    <name evidence="5" type="primary">Aste57867_19198</name>
    <name evidence="4" type="ORF">As57867_019134</name>
    <name evidence="5" type="ORF">ASTE57867_19198</name>
</gene>
<keyword evidence="1" id="KW-0547">Nucleotide-binding</keyword>
<evidence type="ECO:0000313" key="4">
    <source>
        <dbReference type="EMBL" id="KAF0689348.1"/>
    </source>
</evidence>
<dbReference type="GO" id="GO:0005524">
    <property type="term" value="F:ATP binding"/>
    <property type="evidence" value="ECO:0007669"/>
    <property type="project" value="UniProtKB-KW"/>
</dbReference>
<dbReference type="EMBL" id="VJMH01006460">
    <property type="protein sequence ID" value="KAF0689348.1"/>
    <property type="molecule type" value="Genomic_DNA"/>
</dbReference>
<dbReference type="GO" id="GO:0004467">
    <property type="term" value="F:long-chain fatty acid-CoA ligase activity"/>
    <property type="evidence" value="ECO:0007669"/>
    <property type="project" value="TreeGrafter"/>
</dbReference>
<dbReference type="PANTHER" id="PTHR43272">
    <property type="entry name" value="LONG-CHAIN-FATTY-ACID--COA LIGASE"/>
    <property type="match status" value="1"/>
</dbReference>
<keyword evidence="2" id="KW-0067">ATP-binding</keyword>
<reference evidence="5 6" key="1">
    <citation type="submission" date="2019-03" db="EMBL/GenBank/DDBJ databases">
        <authorList>
            <person name="Gaulin E."/>
            <person name="Dumas B."/>
        </authorList>
    </citation>
    <scope>NUCLEOTIDE SEQUENCE [LARGE SCALE GENOMIC DNA]</scope>
    <source>
        <strain evidence="5">CBS 568.67</strain>
    </source>
</reference>
<protein>
    <submittedName>
        <fullName evidence="5">Aste57867_19198 protein</fullName>
    </submittedName>
</protein>
<sequence>MSVLPPPSRTGPRDVSFSGAIDALGSRRRCAPSYCRGVGILTHNAPPPFQRGKSLDLNPRSSSFVMSRGEYIAPDKIENVLVTSRYVAQAFVYGDNTHETLVAVVVPEDYAILALAERLQIKETLLDDLCRHPKIVREVLRDIAIVSKEGKLYGFETVRNVLLHPTPFSIDNDLLLVPGWKLHREAAKTAFKVDIDRLYAEIETSTRP</sequence>
<dbReference type="InterPro" id="IPR045851">
    <property type="entry name" value="AMP-bd_C_sf"/>
</dbReference>
<dbReference type="AlphaFoldDB" id="A0A485LC01"/>
<dbReference type="Gene3D" id="3.30.300.30">
    <property type="match status" value="1"/>
</dbReference>
<evidence type="ECO:0000313" key="6">
    <source>
        <dbReference type="Proteomes" id="UP000332933"/>
    </source>
</evidence>
<name>A0A485LC01_9STRA</name>
<dbReference type="PANTHER" id="PTHR43272:SF33">
    <property type="entry name" value="AMP-BINDING DOMAIN-CONTAINING PROTEIN-RELATED"/>
    <property type="match status" value="1"/>
</dbReference>
<evidence type="ECO:0000313" key="5">
    <source>
        <dbReference type="EMBL" id="VFT95919.1"/>
    </source>
</evidence>
<proteinExistence type="predicted"/>
<dbReference type="Proteomes" id="UP000332933">
    <property type="component" value="Unassembled WGS sequence"/>
</dbReference>
<organism evidence="5 6">
    <name type="scientific">Aphanomyces stellatus</name>
    <dbReference type="NCBI Taxonomy" id="120398"/>
    <lineage>
        <taxon>Eukaryota</taxon>
        <taxon>Sar</taxon>
        <taxon>Stramenopiles</taxon>
        <taxon>Oomycota</taxon>
        <taxon>Saprolegniomycetes</taxon>
        <taxon>Saprolegniales</taxon>
        <taxon>Verrucalvaceae</taxon>
        <taxon>Aphanomyces</taxon>
    </lineage>
</organism>
<dbReference type="Pfam" id="PF13193">
    <property type="entry name" value="AMP-binding_C"/>
    <property type="match status" value="1"/>
</dbReference>
<dbReference type="SUPFAM" id="SSF56801">
    <property type="entry name" value="Acetyl-CoA synthetase-like"/>
    <property type="match status" value="1"/>
</dbReference>
<evidence type="ECO:0000256" key="2">
    <source>
        <dbReference type="ARBA" id="ARBA00022840"/>
    </source>
</evidence>
<reference evidence="4" key="2">
    <citation type="submission" date="2019-06" db="EMBL/GenBank/DDBJ databases">
        <title>Genomics analysis of Aphanomyces spp. identifies a new class of oomycete effector associated with host adaptation.</title>
        <authorList>
            <person name="Gaulin E."/>
        </authorList>
    </citation>
    <scope>NUCLEOTIDE SEQUENCE</scope>
    <source>
        <strain evidence="4">CBS 578.67</strain>
    </source>
</reference>
<dbReference type="GO" id="GO:0016020">
    <property type="term" value="C:membrane"/>
    <property type="evidence" value="ECO:0007669"/>
    <property type="project" value="TreeGrafter"/>
</dbReference>
<feature type="domain" description="AMP-binding enzyme C-terminal" evidence="3">
    <location>
        <begin position="76"/>
        <end position="121"/>
    </location>
</feature>